<evidence type="ECO:0000313" key="2">
    <source>
        <dbReference type="Proteomes" id="UP000323000"/>
    </source>
</evidence>
<evidence type="ECO:0000313" key="1">
    <source>
        <dbReference type="EMBL" id="TXG68602.1"/>
    </source>
</evidence>
<protein>
    <submittedName>
        <fullName evidence="1">Uncharacterized protein</fullName>
    </submittedName>
</protein>
<dbReference type="InterPro" id="IPR005227">
    <property type="entry name" value="YqgF"/>
</dbReference>
<keyword evidence="2" id="KW-1185">Reference proteome</keyword>
<organism evidence="1 2">
    <name type="scientific">Acer yangbiense</name>
    <dbReference type="NCBI Taxonomy" id="1000413"/>
    <lineage>
        <taxon>Eukaryota</taxon>
        <taxon>Viridiplantae</taxon>
        <taxon>Streptophyta</taxon>
        <taxon>Embryophyta</taxon>
        <taxon>Tracheophyta</taxon>
        <taxon>Spermatophyta</taxon>
        <taxon>Magnoliopsida</taxon>
        <taxon>eudicotyledons</taxon>
        <taxon>Gunneridae</taxon>
        <taxon>Pentapetalae</taxon>
        <taxon>rosids</taxon>
        <taxon>malvids</taxon>
        <taxon>Sapindales</taxon>
        <taxon>Sapindaceae</taxon>
        <taxon>Hippocastanoideae</taxon>
        <taxon>Acereae</taxon>
        <taxon>Acer</taxon>
    </lineage>
</organism>
<dbReference type="Proteomes" id="UP000323000">
    <property type="component" value="Chromosome 2"/>
</dbReference>
<comment type="caution">
    <text evidence="1">The sequence shown here is derived from an EMBL/GenBank/DDBJ whole genome shotgun (WGS) entry which is preliminary data.</text>
</comment>
<dbReference type="Gene3D" id="3.30.420.140">
    <property type="entry name" value="YqgF/RNase H-like domain"/>
    <property type="match status" value="1"/>
</dbReference>
<dbReference type="GO" id="GO:0000967">
    <property type="term" value="P:rRNA 5'-end processing"/>
    <property type="evidence" value="ECO:0007669"/>
    <property type="project" value="TreeGrafter"/>
</dbReference>
<dbReference type="SUPFAM" id="SSF53098">
    <property type="entry name" value="Ribonuclease H-like"/>
    <property type="match status" value="1"/>
</dbReference>
<dbReference type="PANTHER" id="PTHR33317">
    <property type="entry name" value="POLYNUCLEOTIDYL TRANSFERASE, RIBONUCLEASE H-LIKE SUPERFAMILY PROTEIN"/>
    <property type="match status" value="1"/>
</dbReference>
<gene>
    <name evidence="1" type="ORF">EZV62_003537</name>
</gene>
<dbReference type="InterPro" id="IPR037027">
    <property type="entry name" value="YqgF/RNaseH-like_dom_sf"/>
</dbReference>
<dbReference type="InterPro" id="IPR012337">
    <property type="entry name" value="RNaseH-like_sf"/>
</dbReference>
<dbReference type="AlphaFoldDB" id="A0A5C7IIW3"/>
<sequence length="299" mass="34272">MKFMKPFTLFKELQEMKPSKRGRFLGLNIVNDKHVDLAMSDPSNKNAVPLSAINMEECTMDLMAEKFQTLNSKHNFTGFVVGFPYVKCYHVNEGSEMTVMRQIVAPVKNFINNLNKTGKLQGLKYTYWDEILALESMDFVVKHNVEFILATLNEFNLDTEQSYSSNKKNLEQIVEKFVAARMLQMKYMKPMNLFKKWIRNPLDGGRLLGLCIHDKAVHLAVSGPVNEDAVPISASQHCSAIPIPREEYSMDLMVDKFQTLISEYNLIGFVVEYPYKGSDLCRVSFQVANFVDYSLFVLI</sequence>
<name>A0A5C7IIW3_9ROSI</name>
<reference evidence="2" key="1">
    <citation type="journal article" date="2019" name="Gigascience">
        <title>De novo genome assembly of the endangered Acer yangbiense, a plant species with extremely small populations endemic to Yunnan Province, China.</title>
        <authorList>
            <person name="Yang J."/>
            <person name="Wariss H.M."/>
            <person name="Tao L."/>
            <person name="Zhang R."/>
            <person name="Yun Q."/>
            <person name="Hollingsworth P."/>
            <person name="Dao Z."/>
            <person name="Luo G."/>
            <person name="Guo H."/>
            <person name="Ma Y."/>
            <person name="Sun W."/>
        </authorList>
    </citation>
    <scope>NUCLEOTIDE SEQUENCE [LARGE SCALE GENOMIC DNA]</scope>
    <source>
        <strain evidence="2">cv. Malutang</strain>
    </source>
</reference>
<dbReference type="EMBL" id="VAHF01000002">
    <property type="protein sequence ID" value="TXG68602.1"/>
    <property type="molecule type" value="Genomic_DNA"/>
</dbReference>
<accession>A0A5C7IIW3</accession>
<dbReference type="OrthoDB" id="10352306at2759"/>
<proteinExistence type="predicted"/>
<dbReference type="PANTHER" id="PTHR33317:SF1">
    <property type="entry name" value="POLYNUCLEOTIDYL TRANSFERASE, RIBONUCLEASE H-LIKE SUPERFAMILY PROTEIN"/>
    <property type="match status" value="1"/>
</dbReference>